<sequence>MVYVKAPGKALKIYRVPLEVVAFAFKFGGETRNIGQELDRKSRVRPKWGKVWPNQ</sequence>
<proteinExistence type="predicted"/>
<name>A0ABS2Q8N6_9BACL</name>
<protein>
    <submittedName>
        <fullName evidence="1">Uncharacterized protein</fullName>
    </submittedName>
</protein>
<evidence type="ECO:0000313" key="2">
    <source>
        <dbReference type="Proteomes" id="UP000823201"/>
    </source>
</evidence>
<dbReference type="Proteomes" id="UP000823201">
    <property type="component" value="Unassembled WGS sequence"/>
</dbReference>
<reference evidence="1 2" key="1">
    <citation type="submission" date="2021-01" db="EMBL/GenBank/DDBJ databases">
        <title>Genomic Encyclopedia of Type Strains, Phase IV (KMG-IV): sequencing the most valuable type-strain genomes for metagenomic binning, comparative biology and taxonomic classification.</title>
        <authorList>
            <person name="Goeker M."/>
        </authorList>
    </citation>
    <scope>NUCLEOTIDE SEQUENCE [LARGE SCALE GENOMIC DNA]</scope>
    <source>
        <strain evidence="1 2">DSM 100968</strain>
    </source>
</reference>
<evidence type="ECO:0000313" key="1">
    <source>
        <dbReference type="EMBL" id="MBM7658147.1"/>
    </source>
</evidence>
<accession>A0ABS2Q8N6</accession>
<organism evidence="1 2">
    <name type="scientific">Sporolactobacillus spathodeae</name>
    <dbReference type="NCBI Taxonomy" id="1465502"/>
    <lineage>
        <taxon>Bacteria</taxon>
        <taxon>Bacillati</taxon>
        <taxon>Bacillota</taxon>
        <taxon>Bacilli</taxon>
        <taxon>Bacillales</taxon>
        <taxon>Sporolactobacillaceae</taxon>
        <taxon>Sporolactobacillus</taxon>
    </lineage>
</organism>
<dbReference type="EMBL" id="JAFBEV010000012">
    <property type="protein sequence ID" value="MBM7658147.1"/>
    <property type="molecule type" value="Genomic_DNA"/>
</dbReference>
<comment type="caution">
    <text evidence="1">The sequence shown here is derived from an EMBL/GenBank/DDBJ whole genome shotgun (WGS) entry which is preliminary data.</text>
</comment>
<keyword evidence="2" id="KW-1185">Reference proteome</keyword>
<gene>
    <name evidence="1" type="ORF">JOC27_001600</name>
</gene>